<name>A0AAV5BIK1_ELECO</name>
<reference evidence="6" key="2">
    <citation type="submission" date="2021-12" db="EMBL/GenBank/DDBJ databases">
        <title>Resequencing data analysis of finger millet.</title>
        <authorList>
            <person name="Hatakeyama M."/>
            <person name="Aluri S."/>
            <person name="Balachadran M.T."/>
            <person name="Sivarajan S.R."/>
            <person name="Poveda L."/>
            <person name="Shimizu-Inatsugi R."/>
            <person name="Schlapbach R."/>
            <person name="Sreeman S.M."/>
            <person name="Shimizu K.K."/>
        </authorList>
    </citation>
    <scope>NUCLEOTIDE SEQUENCE</scope>
</reference>
<keyword evidence="4" id="KW-0175">Coiled coil</keyword>
<keyword evidence="1" id="KW-0677">Repeat</keyword>
<feature type="repeat" description="PPR" evidence="3">
    <location>
        <begin position="373"/>
        <end position="407"/>
    </location>
</feature>
<dbReference type="AlphaFoldDB" id="A0AAV5BIK1"/>
<dbReference type="NCBIfam" id="TIGR00756">
    <property type="entry name" value="PPR"/>
    <property type="match status" value="4"/>
</dbReference>
<dbReference type="InterPro" id="IPR011990">
    <property type="entry name" value="TPR-like_helical_dom_sf"/>
</dbReference>
<evidence type="ECO:0000313" key="7">
    <source>
        <dbReference type="Proteomes" id="UP001054889"/>
    </source>
</evidence>
<dbReference type="Pfam" id="PF13812">
    <property type="entry name" value="PPR_3"/>
    <property type="match status" value="1"/>
</dbReference>
<dbReference type="Pfam" id="PF01535">
    <property type="entry name" value="PPR"/>
    <property type="match status" value="3"/>
</dbReference>
<evidence type="ECO:0000256" key="3">
    <source>
        <dbReference type="PROSITE-ProRule" id="PRU00708"/>
    </source>
</evidence>
<comment type="caution">
    <text evidence="6">The sequence shown here is derived from an EMBL/GenBank/DDBJ whole genome shotgun (WGS) entry which is preliminary data.</text>
</comment>
<gene>
    <name evidence="6" type="primary">ga01957</name>
    <name evidence="5" type="synonym">ga01270</name>
    <name evidence="5" type="ORF">PR202_ga01270</name>
    <name evidence="6" type="ORF">PR202_ga01957</name>
</gene>
<dbReference type="InterPro" id="IPR002885">
    <property type="entry name" value="PPR_rpt"/>
</dbReference>
<accession>A0AAV5BIK1</accession>
<dbReference type="Gene3D" id="1.25.40.10">
    <property type="entry name" value="Tetratricopeptide repeat domain"/>
    <property type="match status" value="3"/>
</dbReference>
<protein>
    <recommendedName>
        <fullName evidence="8">Pentacotripeptide-repeat region of PRORP domain-containing protein</fullName>
    </recommendedName>
</protein>
<feature type="repeat" description="PPR" evidence="3">
    <location>
        <begin position="513"/>
        <end position="547"/>
    </location>
</feature>
<keyword evidence="7" id="KW-1185">Reference proteome</keyword>
<dbReference type="PANTHER" id="PTHR46862">
    <property type="entry name" value="OS07G0661900 PROTEIN"/>
    <property type="match status" value="1"/>
</dbReference>
<evidence type="ECO:0000313" key="5">
    <source>
        <dbReference type="EMBL" id="GJM85502.1"/>
    </source>
</evidence>
<keyword evidence="2" id="KW-0809">Transit peptide</keyword>
<evidence type="ECO:0000313" key="6">
    <source>
        <dbReference type="EMBL" id="GJM86130.1"/>
    </source>
</evidence>
<dbReference type="Proteomes" id="UP001054889">
    <property type="component" value="Unassembled WGS sequence"/>
</dbReference>
<sequence length="677" mass="76009">MRALLSLSRLARRLPGSLASVRAAPPVLLRYLHVDGTPPPPQAPPPFVSRILELDPSLTASEEPEAASDPALDEFLARFVAAFRPLLAAAFPDHDRPVLDEMLRLVADAVVCRLTGADPGPDAVNLSDELWAAVWDVSASVRDAMRRDQVRADLRYYLHCDEVKEMTRFAVDVGIRGAMLRELRFKWAREKLEEVEFYRGLDEMRADAEAAANPTPDPVPRLTTLPQRKGDVKFSMYGLDMSDPKWAEVAERTAEAEAHFVPAEAKAVEGKAKKAEERLLSVDPKKGDPAPAMDEWKEELRPKRVDWLALLERVKTRNVELYLKVAEALLPEESFDANIQDCFKLIDLHAKASNVESAERILGTMKEKGIAPDILTSITLVHMYSKAGNLEKAKEAFEFVQKEGLKPDLKLYGSIINCYINHGEPVKAQALIKSMASMSIKPTREMYTDVMRAFLQCDMVEAADKFHGTMMLDGIQPTSELFKLRIEAYGRLGGYDMARAIFDHMRKSGHEPDDSSISGVMTAYMKKNLFDQALDWLLKLEKEGIKPGIKTNLVLLDWLSMLQLVLEAEQLVQKIKKLGEEPIEVHVVLADMYAKSRQEEKARKSLKILEEKKKLLKADQFERVIRGLLDGGYSEEANKYYKMMKSCGIKPSETIEVSVQASLVVRGGLRPTGRHRG</sequence>
<dbReference type="EMBL" id="BQKI01000001">
    <property type="protein sequence ID" value="GJM85502.1"/>
    <property type="molecule type" value="Genomic_DNA"/>
</dbReference>
<feature type="coiled-coil region" evidence="4">
    <location>
        <begin position="561"/>
        <end position="619"/>
    </location>
</feature>
<dbReference type="PANTHER" id="PTHR46862:SF2">
    <property type="entry name" value="OS02G0611400 PROTEIN"/>
    <property type="match status" value="1"/>
</dbReference>
<evidence type="ECO:0008006" key="8">
    <source>
        <dbReference type="Google" id="ProtNLM"/>
    </source>
</evidence>
<evidence type="ECO:0000256" key="4">
    <source>
        <dbReference type="SAM" id="Coils"/>
    </source>
</evidence>
<dbReference type="PROSITE" id="PS51375">
    <property type="entry name" value="PPR"/>
    <property type="match status" value="5"/>
</dbReference>
<evidence type="ECO:0000256" key="1">
    <source>
        <dbReference type="ARBA" id="ARBA00022737"/>
    </source>
</evidence>
<dbReference type="EMBL" id="BQKI01000001">
    <property type="protein sequence ID" value="GJM86130.1"/>
    <property type="molecule type" value="Genomic_DNA"/>
</dbReference>
<proteinExistence type="predicted"/>
<organism evidence="6 7">
    <name type="scientific">Eleusine coracana subsp. coracana</name>
    <dbReference type="NCBI Taxonomy" id="191504"/>
    <lineage>
        <taxon>Eukaryota</taxon>
        <taxon>Viridiplantae</taxon>
        <taxon>Streptophyta</taxon>
        <taxon>Embryophyta</taxon>
        <taxon>Tracheophyta</taxon>
        <taxon>Spermatophyta</taxon>
        <taxon>Magnoliopsida</taxon>
        <taxon>Liliopsida</taxon>
        <taxon>Poales</taxon>
        <taxon>Poaceae</taxon>
        <taxon>PACMAD clade</taxon>
        <taxon>Chloridoideae</taxon>
        <taxon>Cynodonteae</taxon>
        <taxon>Eleusininae</taxon>
        <taxon>Eleusine</taxon>
    </lineage>
</organism>
<feature type="repeat" description="PPR" evidence="3">
    <location>
        <begin position="408"/>
        <end position="442"/>
    </location>
</feature>
<reference evidence="6" key="1">
    <citation type="journal article" date="2018" name="DNA Res.">
        <title>Multiple hybrid de novo genome assembly of finger millet, an orphan allotetraploid crop.</title>
        <authorList>
            <person name="Hatakeyama M."/>
            <person name="Aluri S."/>
            <person name="Balachadran M.T."/>
            <person name="Sivarajan S.R."/>
            <person name="Patrignani A."/>
            <person name="Gruter S."/>
            <person name="Poveda L."/>
            <person name="Shimizu-Inatsugi R."/>
            <person name="Baeten J."/>
            <person name="Francoijs K.J."/>
            <person name="Nataraja K.N."/>
            <person name="Reddy Y.A.N."/>
            <person name="Phadnis S."/>
            <person name="Ravikumar R.L."/>
            <person name="Schlapbach R."/>
            <person name="Sreeman S.M."/>
            <person name="Shimizu K.K."/>
        </authorList>
    </citation>
    <scope>NUCLEOTIDE SEQUENCE</scope>
</reference>
<evidence type="ECO:0000256" key="2">
    <source>
        <dbReference type="ARBA" id="ARBA00022946"/>
    </source>
</evidence>
<feature type="repeat" description="PPR" evidence="3">
    <location>
        <begin position="478"/>
        <end position="512"/>
    </location>
</feature>
<feature type="repeat" description="PPR" evidence="3">
    <location>
        <begin position="338"/>
        <end position="372"/>
    </location>
</feature>